<name>A0A2U1MLE0_ARTAN</name>
<proteinExistence type="inferred from homology"/>
<sequence length="575" mass="63244">MHDLITYQPHKITTRSSHTGAPGTSARDASPDSVIFSNFSHFSSSASASVDRYSSASDVLDRDSSDMSLHLSVSARGPDLDPNNNNSSPLFRKKVEKAKAIIEYTNAELDCDKNHGLDSARSSFSQALKDCQYRKSRSEILLRKSERKRPTSFDLNNQTINVTSYSPRLAMKGSVSSKRANMFPSPVTPSYRPASNGIQKGWSSERVALNTNGNRRHVSSGLMSSGRTLPSKWEDAERWICSPVGGDSGLRPAVQQPQRRQKSKSGPLGPTNSVYNSMYSPAVHMFDGGHVGSLLNGSPFLSRVNGGGDGLSIRYDDGNGSSGNFPSLNEPCMARSVSVHGCSESLSQSLLRITQDGKIGCVLDASNNVSRDVSRRDMATQMSPEGSPFSSPRMRNSVSLSNSILPVVEVQQIRTSKADVRDVQVDDQVSLSKWSKKTRTRIPGRKSGSEMVDDWKRKALEVRSADWEVSEMSKNLSKVKREEAKITAWENLQKAKAEASIRKLEMKLEKKRSSSMDKIMNKLRAAQKKAQDMRGSVLYNQSERQLSRSSSQKAISLIRTPQLGSLSGCFTCHAF</sequence>
<keyword evidence="2" id="KW-0175">Coiled coil</keyword>
<feature type="domain" description="Remorin C-terminal" evidence="4">
    <location>
        <begin position="461"/>
        <end position="547"/>
    </location>
</feature>
<evidence type="ECO:0000313" key="5">
    <source>
        <dbReference type="EMBL" id="PWA62083.1"/>
    </source>
</evidence>
<dbReference type="Proteomes" id="UP000245207">
    <property type="component" value="Unassembled WGS sequence"/>
</dbReference>
<feature type="region of interest" description="Disordered" evidence="3">
    <location>
        <begin position="244"/>
        <end position="273"/>
    </location>
</feature>
<organism evidence="5 6">
    <name type="scientific">Artemisia annua</name>
    <name type="common">Sweet wormwood</name>
    <dbReference type="NCBI Taxonomy" id="35608"/>
    <lineage>
        <taxon>Eukaryota</taxon>
        <taxon>Viridiplantae</taxon>
        <taxon>Streptophyta</taxon>
        <taxon>Embryophyta</taxon>
        <taxon>Tracheophyta</taxon>
        <taxon>Spermatophyta</taxon>
        <taxon>Magnoliopsida</taxon>
        <taxon>eudicotyledons</taxon>
        <taxon>Gunneridae</taxon>
        <taxon>Pentapetalae</taxon>
        <taxon>asterids</taxon>
        <taxon>campanulids</taxon>
        <taxon>Asterales</taxon>
        <taxon>Asteraceae</taxon>
        <taxon>Asteroideae</taxon>
        <taxon>Anthemideae</taxon>
        <taxon>Artemisiinae</taxon>
        <taxon>Artemisia</taxon>
    </lineage>
</organism>
<feature type="compositionally biased region" description="Polar residues" evidence="3">
    <location>
        <begin position="380"/>
        <end position="395"/>
    </location>
</feature>
<dbReference type="EMBL" id="PKPP01004950">
    <property type="protein sequence ID" value="PWA62083.1"/>
    <property type="molecule type" value="Genomic_DNA"/>
</dbReference>
<dbReference type="InterPro" id="IPR005516">
    <property type="entry name" value="Remorin_C"/>
</dbReference>
<protein>
    <submittedName>
        <fullName evidence="5">Remorin family protein</fullName>
    </submittedName>
</protein>
<feature type="region of interest" description="Disordered" evidence="3">
    <location>
        <begin position="1"/>
        <end position="29"/>
    </location>
</feature>
<dbReference type="Pfam" id="PF03763">
    <property type="entry name" value="Remorin_C"/>
    <property type="match status" value="1"/>
</dbReference>
<evidence type="ECO:0000313" key="6">
    <source>
        <dbReference type="Proteomes" id="UP000245207"/>
    </source>
</evidence>
<feature type="region of interest" description="Disordered" evidence="3">
    <location>
        <begin position="373"/>
        <end position="395"/>
    </location>
</feature>
<evidence type="ECO:0000256" key="1">
    <source>
        <dbReference type="ARBA" id="ARBA00005711"/>
    </source>
</evidence>
<reference evidence="5 6" key="1">
    <citation type="journal article" date="2018" name="Mol. Plant">
        <title>The genome of Artemisia annua provides insight into the evolution of Asteraceae family and artemisinin biosynthesis.</title>
        <authorList>
            <person name="Shen Q."/>
            <person name="Zhang L."/>
            <person name="Liao Z."/>
            <person name="Wang S."/>
            <person name="Yan T."/>
            <person name="Shi P."/>
            <person name="Liu M."/>
            <person name="Fu X."/>
            <person name="Pan Q."/>
            <person name="Wang Y."/>
            <person name="Lv Z."/>
            <person name="Lu X."/>
            <person name="Zhang F."/>
            <person name="Jiang W."/>
            <person name="Ma Y."/>
            <person name="Chen M."/>
            <person name="Hao X."/>
            <person name="Li L."/>
            <person name="Tang Y."/>
            <person name="Lv G."/>
            <person name="Zhou Y."/>
            <person name="Sun X."/>
            <person name="Brodelius P.E."/>
            <person name="Rose J.K.C."/>
            <person name="Tang K."/>
        </authorList>
    </citation>
    <scope>NUCLEOTIDE SEQUENCE [LARGE SCALE GENOMIC DNA]</scope>
    <source>
        <strain evidence="6">cv. Huhao1</strain>
        <tissue evidence="5">Leaf</tissue>
    </source>
</reference>
<evidence type="ECO:0000259" key="4">
    <source>
        <dbReference type="Pfam" id="PF03763"/>
    </source>
</evidence>
<evidence type="ECO:0000256" key="3">
    <source>
        <dbReference type="SAM" id="MobiDB-lite"/>
    </source>
</evidence>
<dbReference type="PANTHER" id="PTHR31471">
    <property type="entry name" value="OS02G0116800 PROTEIN"/>
    <property type="match status" value="1"/>
</dbReference>
<feature type="coiled-coil region" evidence="2">
    <location>
        <begin position="494"/>
        <end position="536"/>
    </location>
</feature>
<dbReference type="STRING" id="35608.A0A2U1MLE0"/>
<dbReference type="AlphaFoldDB" id="A0A2U1MLE0"/>
<evidence type="ECO:0000256" key="2">
    <source>
        <dbReference type="SAM" id="Coils"/>
    </source>
</evidence>
<accession>A0A2U1MLE0</accession>
<keyword evidence="6" id="KW-1185">Reference proteome</keyword>
<gene>
    <name evidence="5" type="ORF">CTI12_AA367150</name>
</gene>
<dbReference type="OrthoDB" id="648416at2759"/>
<comment type="similarity">
    <text evidence="1">Belongs to the remorin family.</text>
</comment>
<comment type="caution">
    <text evidence="5">The sequence shown here is derived from an EMBL/GenBank/DDBJ whole genome shotgun (WGS) entry which is preliminary data.</text>
</comment>
<dbReference type="PANTHER" id="PTHR31471:SF92">
    <property type="entry name" value="REMORIN FAMILY PROTEIN-RELATED"/>
    <property type="match status" value="1"/>
</dbReference>